<feature type="coiled-coil region" evidence="1">
    <location>
        <begin position="1295"/>
        <end position="1322"/>
    </location>
</feature>
<feature type="region of interest" description="Disordered" evidence="2">
    <location>
        <begin position="171"/>
        <end position="203"/>
    </location>
</feature>
<dbReference type="InterPro" id="IPR029063">
    <property type="entry name" value="SAM-dependent_MTases_sf"/>
</dbReference>
<dbReference type="EMBL" id="CAXAMN010009668">
    <property type="protein sequence ID" value="CAK9029491.1"/>
    <property type="molecule type" value="Genomic_DNA"/>
</dbReference>
<keyword evidence="1" id="KW-0175">Coiled coil</keyword>
<feature type="region of interest" description="Disordered" evidence="2">
    <location>
        <begin position="1460"/>
        <end position="1490"/>
    </location>
</feature>
<dbReference type="Proteomes" id="UP001642484">
    <property type="component" value="Unassembled WGS sequence"/>
</dbReference>
<reference evidence="3 4" key="1">
    <citation type="submission" date="2024-02" db="EMBL/GenBank/DDBJ databases">
        <authorList>
            <person name="Chen Y."/>
            <person name="Shah S."/>
            <person name="Dougan E. K."/>
            <person name="Thang M."/>
            <person name="Chan C."/>
        </authorList>
    </citation>
    <scope>NUCLEOTIDE SEQUENCE [LARGE SCALE GENOMIC DNA]</scope>
</reference>
<gene>
    <name evidence="3" type="ORF">CCMP2556_LOCUS17503</name>
</gene>
<proteinExistence type="predicted"/>
<protein>
    <submittedName>
        <fullName evidence="3">Uncharacterized protein</fullName>
    </submittedName>
</protein>
<keyword evidence="4" id="KW-1185">Reference proteome</keyword>
<name>A0ABP0KRH8_9DINO</name>
<organism evidence="3 4">
    <name type="scientific">Durusdinium trenchii</name>
    <dbReference type="NCBI Taxonomy" id="1381693"/>
    <lineage>
        <taxon>Eukaryota</taxon>
        <taxon>Sar</taxon>
        <taxon>Alveolata</taxon>
        <taxon>Dinophyceae</taxon>
        <taxon>Suessiales</taxon>
        <taxon>Symbiodiniaceae</taxon>
        <taxon>Durusdinium</taxon>
    </lineage>
</organism>
<evidence type="ECO:0000256" key="2">
    <source>
        <dbReference type="SAM" id="MobiDB-lite"/>
    </source>
</evidence>
<accession>A0ABP0KRH8</accession>
<evidence type="ECO:0000313" key="3">
    <source>
        <dbReference type="EMBL" id="CAK9029491.1"/>
    </source>
</evidence>
<dbReference type="SUPFAM" id="SSF53335">
    <property type="entry name" value="S-adenosyl-L-methionine-dependent methyltransferases"/>
    <property type="match status" value="1"/>
</dbReference>
<sequence length="1490" mass="169941">MVQQHYAKRFILDSKEDRKSMEIRSKPVKFLNEGDKVALVSTNHGADRQVLAILEYQGCSKIKKADFHKYFQLHRVTLQEIEQFKFWENMTSDSTGGCWGWHMEAVHIFDPPLVYPVKPSGEMTWLYLKVDELCLPRIQRNGSSSSSLHEPVADICSEESTLKHKRSWSSSFANDSLDSSAKKAKAGTNESNEEIEDSALPWNFDDPDEQVHCIVLQEREFDGILKGHQGLLRPFKSRELNLCALVRREQGYDFVGILNLYSCTPVDAKEAAEKTSTEMYGRAEIGLMKTKKALFYWSIQNFCVLQERSPVRWIDNAYKNRTFTMSASRLSPKYVQESVQPDLRHTCCYFMDACDAEFAERIVQSFSQLSGKCIRVGTACSGTDICDTTVRVEQIFAVESDPEKRSYLMKEHPQCQHLFDDVKVFADGEGFCHVCGQIHEVSPRNLPIDVFICGPSCKDLSRLNTARRDKVGCYEEEDMNDSTLSGIIESTSGSTYKLGFRKVLQDYCPSIAIYENVRAANERSKDKNGTIQPSPVEAFTILDSQNFLVPQRRNRVYGIATLISGESKREEIKTNFIDCVKSMQTNFHFPAQTIFAALPEEPPKRGRHAKLVEMAQEQLPGKKNIFVDCSASLTRVTHCEDACPCLTPGHPVYSTLLRRYLGGGGKAPSETSMVPAALENVVADLVAEHISRGEECSYAFVKNTLHTAIQQWNDVVEHVRGKDVMELLQLCDLTLDEDDAESHLAKINKRLSEELKHAERICRKSGFLNRANPKPGKHLSPNHPQLLRVIDWVQMMIHQKKYHFQLIGNFDQIWSMCFLPAKQTLQMSLREPDELSKRISLRRIRHCVERVLGKEPTENLDGRGEVIAKDILCGDSEQMQIPGGFGAAGQPNDGWHQYLHLLNRSYCAAAVGWSNSILSRKNGKLVWTAWLSRGMITEEHVAKYRFGGNVELVRQHLKSSRDSMQELLSLVVAPDMTSDKAELAQLEDLRTCPMPGEQCLIWAIQPLDAADDVSGRQPLPQWIATPVERAVARWVEEHQRWMDKIDQRQMDGKQLTARAQKDYDEWCQHASEVSMLFSKRLMGLANPPRKNANLSRLKQEMFTLTLNLSMDPHELRLRAGCGEPRRLMILKGEPDVGADLPEFVNEAVGEGLEEAFEEQRLHEEESGDECMHPDEIDGKADEDEALSECEALLACVKSVLQAYMGKNQRDAAWRMQLQKVLTAEASRWELQELQEQLSELRRPNSKAAMVLQCLEVVLMKLQSESPARLAARLELLLGPVTEHAALEIKVCKEHRPRLLDDVEVLQERLRDYQEKLKVMQQRQFDQKERVYRESERSRSKLEEGLRLKNLEEEELRTAAELYQLEHQKSCEVAELQSQEQSTRRQLIFTEMEALTAKLSRLRKEYELEKQALSKLQQEVAQMEHQKRVAALQIADLPEMEEWGKQLEAKRARLQEEMTVLLAHGRPSTRRGSSKGSSKTRSSLNTKFSVT</sequence>
<evidence type="ECO:0000256" key="1">
    <source>
        <dbReference type="SAM" id="Coils"/>
    </source>
</evidence>
<feature type="compositionally biased region" description="Low complexity" evidence="2">
    <location>
        <begin position="1473"/>
        <end position="1482"/>
    </location>
</feature>
<comment type="caution">
    <text evidence="3">The sequence shown here is derived from an EMBL/GenBank/DDBJ whole genome shotgun (WGS) entry which is preliminary data.</text>
</comment>
<dbReference type="Gene3D" id="3.40.50.150">
    <property type="entry name" value="Vaccinia Virus protein VP39"/>
    <property type="match status" value="1"/>
</dbReference>
<evidence type="ECO:0000313" key="4">
    <source>
        <dbReference type="Proteomes" id="UP001642484"/>
    </source>
</evidence>
<feature type="coiled-coil region" evidence="1">
    <location>
        <begin position="1347"/>
        <end position="1432"/>
    </location>
</feature>